<comment type="caution">
    <text evidence="2">The sequence shown here is derived from an EMBL/GenBank/DDBJ whole genome shotgun (WGS) entry which is preliminary data.</text>
</comment>
<dbReference type="EMBL" id="MLZC01000034">
    <property type="protein sequence ID" value="OHG57780.1"/>
    <property type="molecule type" value="Genomic_DNA"/>
</dbReference>
<accession>A0A1S0Z5W1</accession>
<organism evidence="2">
    <name type="scientific">Salmonella enterica subsp. enterica serovar Saintpaul</name>
    <dbReference type="NCBI Taxonomy" id="90105"/>
    <lineage>
        <taxon>Bacteria</taxon>
        <taxon>Pseudomonadati</taxon>
        <taxon>Pseudomonadota</taxon>
        <taxon>Gammaproteobacteria</taxon>
        <taxon>Enterobacterales</taxon>
        <taxon>Enterobacteriaceae</taxon>
        <taxon>Salmonella</taxon>
    </lineage>
</organism>
<dbReference type="EMBL" id="AAKOLH010000021">
    <property type="protein sequence ID" value="ECT9643404.1"/>
    <property type="molecule type" value="Genomic_DNA"/>
</dbReference>
<evidence type="ECO:0000313" key="1">
    <source>
        <dbReference type="EMBL" id="ECT9643404.1"/>
    </source>
</evidence>
<dbReference type="AlphaFoldDB" id="A0A1S0Z5W1"/>
<evidence type="ECO:0000313" key="2">
    <source>
        <dbReference type="EMBL" id="OHG57780.1"/>
    </source>
</evidence>
<reference evidence="1" key="2">
    <citation type="submission" date="2018-07" db="EMBL/GenBank/DDBJ databases">
        <authorList>
            <consortium name="PulseNet: The National Subtyping Network for Foodborne Disease Surveillance"/>
            <person name="Tarr C.L."/>
            <person name="Trees E."/>
            <person name="Katz L.S."/>
            <person name="Carleton-Romer H.A."/>
            <person name="Stroika S."/>
            <person name="Kucerova Z."/>
            <person name="Roache K.F."/>
            <person name="Sabol A.L."/>
            <person name="Besser J."/>
            <person name="Gerner-Smidt P."/>
        </authorList>
    </citation>
    <scope>NUCLEOTIDE SEQUENCE</scope>
    <source>
        <strain evidence="1">2015AM-1903</strain>
    </source>
</reference>
<gene>
    <name evidence="2" type="ORF">A7T00_31900</name>
    <name evidence="1" type="ORF">CJK13_24030</name>
</gene>
<proteinExistence type="predicted"/>
<reference evidence="2" key="1">
    <citation type="submission" date="2016-09" db="EMBL/GenBank/DDBJ databases">
        <title>Whole genome sequencing of Salmonella enterica.</title>
        <authorList>
            <person name="Bell R."/>
        </authorList>
    </citation>
    <scope>NUCLEOTIDE SEQUENCE [LARGE SCALE GENOMIC DNA]</scope>
    <source>
        <strain evidence="2">CFSAN044978</strain>
    </source>
</reference>
<name>A0A1S0Z5W1_SALET</name>
<dbReference type="RefSeq" id="WP_000022218.1">
    <property type="nucleotide sequence ID" value="NZ_QWDP01000019.1"/>
</dbReference>
<sequence length="299" mass="34538">MSIIDEYISQHYSERLSLDVTEEDITWQLRGSHSDYVNTRILFTREKLMAVMEAMLSGLDSDEATLARCRQVLTLWIAGLDTLSKEAEQPDWLPRVHPHSSGQCDLLLKGNPAALTEADEETYLRVTGQQDLPVHRRIPQATFSKTVRYWHRFETWLAEQLQDITQHCYRKLCRFVANATTEPRLLHEYRGEYGSLRLFVGPQNIDEIDILEFNPEYIVSWVDKVADGVFTPVCFAVNVHYKNGILLECFTWDSEVDNINRLTSSDYGEAMSQAISWVREQFEQPVIDQPVPQQPRLAA</sequence>
<protein>
    <submittedName>
        <fullName evidence="2">Uncharacterized protein</fullName>
    </submittedName>
</protein>